<keyword evidence="1" id="KW-0472">Membrane</keyword>
<feature type="transmembrane region" description="Helical" evidence="1">
    <location>
        <begin position="34"/>
        <end position="57"/>
    </location>
</feature>
<sequence length="90" mass="10336">MPELVMDPRGSTKYERRLETASWHACNHRIWIEFMMWACQIQTTGFLSAVGIFVSLCRVLTKNHSVCRYVLRIGGTCLLGIICVMDSNLR</sequence>
<keyword evidence="1" id="KW-1133">Transmembrane helix</keyword>
<proteinExistence type="predicted"/>
<evidence type="ECO:0000313" key="2">
    <source>
        <dbReference type="EMBL" id="KAK4173682.1"/>
    </source>
</evidence>
<keyword evidence="3" id="KW-1185">Reference proteome</keyword>
<dbReference type="AlphaFoldDB" id="A0AAN6W3M4"/>
<feature type="transmembrane region" description="Helical" evidence="1">
    <location>
        <begin position="69"/>
        <end position="89"/>
    </location>
</feature>
<dbReference type="EMBL" id="MU866326">
    <property type="protein sequence ID" value="KAK4173682.1"/>
    <property type="molecule type" value="Genomic_DNA"/>
</dbReference>
<accession>A0AAN6W3M4</accession>
<evidence type="ECO:0000256" key="1">
    <source>
        <dbReference type="SAM" id="Phobius"/>
    </source>
</evidence>
<dbReference type="Proteomes" id="UP001302321">
    <property type="component" value="Unassembled WGS sequence"/>
</dbReference>
<comment type="caution">
    <text evidence="2">The sequence shown here is derived from an EMBL/GenBank/DDBJ whole genome shotgun (WGS) entry which is preliminary data.</text>
</comment>
<keyword evidence="1" id="KW-0812">Transmembrane</keyword>
<name>A0AAN6W3M4_9PEZI</name>
<protein>
    <submittedName>
        <fullName evidence="2">Uncharacterized protein</fullName>
    </submittedName>
</protein>
<reference evidence="2" key="1">
    <citation type="journal article" date="2023" name="Mol. Phylogenet. Evol.">
        <title>Genome-scale phylogeny and comparative genomics of the fungal order Sordariales.</title>
        <authorList>
            <person name="Hensen N."/>
            <person name="Bonometti L."/>
            <person name="Westerberg I."/>
            <person name="Brannstrom I.O."/>
            <person name="Guillou S."/>
            <person name="Cros-Aarteil S."/>
            <person name="Calhoun S."/>
            <person name="Haridas S."/>
            <person name="Kuo A."/>
            <person name="Mondo S."/>
            <person name="Pangilinan J."/>
            <person name="Riley R."/>
            <person name="LaButti K."/>
            <person name="Andreopoulos B."/>
            <person name="Lipzen A."/>
            <person name="Chen C."/>
            <person name="Yan M."/>
            <person name="Daum C."/>
            <person name="Ng V."/>
            <person name="Clum A."/>
            <person name="Steindorff A."/>
            <person name="Ohm R.A."/>
            <person name="Martin F."/>
            <person name="Silar P."/>
            <person name="Natvig D.O."/>
            <person name="Lalanne C."/>
            <person name="Gautier V."/>
            <person name="Ament-Velasquez S.L."/>
            <person name="Kruys A."/>
            <person name="Hutchinson M.I."/>
            <person name="Powell A.J."/>
            <person name="Barry K."/>
            <person name="Miller A.N."/>
            <person name="Grigoriev I.V."/>
            <person name="Debuchy R."/>
            <person name="Gladieux P."/>
            <person name="Hiltunen Thoren M."/>
            <person name="Johannesson H."/>
        </authorList>
    </citation>
    <scope>NUCLEOTIDE SEQUENCE</scope>
    <source>
        <strain evidence="2">CBS 892.96</strain>
    </source>
</reference>
<reference evidence="2" key="2">
    <citation type="submission" date="2023-05" db="EMBL/GenBank/DDBJ databases">
        <authorList>
            <consortium name="Lawrence Berkeley National Laboratory"/>
            <person name="Steindorff A."/>
            <person name="Hensen N."/>
            <person name="Bonometti L."/>
            <person name="Westerberg I."/>
            <person name="Brannstrom I.O."/>
            <person name="Guillou S."/>
            <person name="Cros-Aarteil S."/>
            <person name="Calhoun S."/>
            <person name="Haridas S."/>
            <person name="Kuo A."/>
            <person name="Mondo S."/>
            <person name="Pangilinan J."/>
            <person name="Riley R."/>
            <person name="Labutti K."/>
            <person name="Andreopoulos B."/>
            <person name="Lipzen A."/>
            <person name="Chen C."/>
            <person name="Yanf M."/>
            <person name="Daum C."/>
            <person name="Ng V."/>
            <person name="Clum A."/>
            <person name="Ohm R."/>
            <person name="Martin F."/>
            <person name="Silar P."/>
            <person name="Natvig D."/>
            <person name="Lalanne C."/>
            <person name="Gautier V."/>
            <person name="Ament-Velasquez S.L."/>
            <person name="Kruys A."/>
            <person name="Hutchinson M.I."/>
            <person name="Powell A.J."/>
            <person name="Barry K."/>
            <person name="Miller A.N."/>
            <person name="Grigoriev I.V."/>
            <person name="Debuchy R."/>
            <person name="Gladieux P."/>
            <person name="Thoren M.H."/>
            <person name="Johannesson H."/>
        </authorList>
    </citation>
    <scope>NUCLEOTIDE SEQUENCE</scope>
    <source>
        <strain evidence="2">CBS 892.96</strain>
    </source>
</reference>
<organism evidence="2 3">
    <name type="scientific">Triangularia setosa</name>
    <dbReference type="NCBI Taxonomy" id="2587417"/>
    <lineage>
        <taxon>Eukaryota</taxon>
        <taxon>Fungi</taxon>
        <taxon>Dikarya</taxon>
        <taxon>Ascomycota</taxon>
        <taxon>Pezizomycotina</taxon>
        <taxon>Sordariomycetes</taxon>
        <taxon>Sordariomycetidae</taxon>
        <taxon>Sordariales</taxon>
        <taxon>Podosporaceae</taxon>
        <taxon>Triangularia</taxon>
    </lineage>
</organism>
<evidence type="ECO:0000313" key="3">
    <source>
        <dbReference type="Proteomes" id="UP001302321"/>
    </source>
</evidence>
<gene>
    <name evidence="2" type="ORF">QBC36DRAFT_335264</name>
</gene>